<feature type="domain" description="Rod shape-determining protein MreC beta-barrel core" evidence="6">
    <location>
        <begin position="121"/>
        <end position="272"/>
    </location>
</feature>
<evidence type="ECO:0000313" key="8">
    <source>
        <dbReference type="Proteomes" id="UP000295328"/>
    </source>
</evidence>
<dbReference type="Pfam" id="PF04085">
    <property type="entry name" value="MreC"/>
    <property type="match status" value="1"/>
</dbReference>
<dbReference type="PANTHER" id="PTHR34138">
    <property type="entry name" value="CELL SHAPE-DETERMINING PROTEIN MREC"/>
    <property type="match status" value="1"/>
</dbReference>
<comment type="function">
    <text evidence="5">Involved in formation and maintenance of cell shape.</text>
</comment>
<gene>
    <name evidence="7" type="primary">mreC</name>
    <name evidence="7" type="ORF">ERX37_01590</name>
</gene>
<dbReference type="AlphaFoldDB" id="A0A4R6BMC1"/>
<protein>
    <recommendedName>
        <fullName evidence="2 5">Cell shape-determining protein MreC</fullName>
    </recommendedName>
    <alternativeName>
        <fullName evidence="4 5">Cell shape protein MreC</fullName>
    </alternativeName>
</protein>
<dbReference type="RefSeq" id="WP_133428896.1">
    <property type="nucleotide sequence ID" value="NZ_BMCC01000002.1"/>
</dbReference>
<keyword evidence="3 5" id="KW-0133">Cell shape</keyword>
<dbReference type="PIRSF" id="PIRSF038471">
    <property type="entry name" value="MreC"/>
    <property type="match status" value="1"/>
</dbReference>
<name>A0A4R6BMC1_9STAP</name>
<dbReference type="Proteomes" id="UP000295328">
    <property type="component" value="Unassembled WGS sequence"/>
</dbReference>
<dbReference type="EMBL" id="SCWE01000001">
    <property type="protein sequence ID" value="TDM02807.1"/>
    <property type="molecule type" value="Genomic_DNA"/>
</dbReference>
<evidence type="ECO:0000256" key="2">
    <source>
        <dbReference type="ARBA" id="ARBA00013855"/>
    </source>
</evidence>
<comment type="similarity">
    <text evidence="1 5">Belongs to the MreC family.</text>
</comment>
<evidence type="ECO:0000256" key="3">
    <source>
        <dbReference type="ARBA" id="ARBA00022960"/>
    </source>
</evidence>
<dbReference type="OrthoDB" id="9792313at2"/>
<accession>A0A4R6BMC1</accession>
<dbReference type="GO" id="GO:0008360">
    <property type="term" value="P:regulation of cell shape"/>
    <property type="evidence" value="ECO:0007669"/>
    <property type="project" value="UniProtKB-KW"/>
</dbReference>
<keyword evidence="8" id="KW-1185">Reference proteome</keyword>
<dbReference type="Gene3D" id="2.40.10.340">
    <property type="entry name" value="Rod shape-determining protein MreC, domain 1"/>
    <property type="match status" value="1"/>
</dbReference>
<dbReference type="InterPro" id="IPR055342">
    <property type="entry name" value="MreC_beta-barrel_core"/>
</dbReference>
<evidence type="ECO:0000256" key="4">
    <source>
        <dbReference type="ARBA" id="ARBA00032089"/>
    </source>
</evidence>
<dbReference type="GO" id="GO:0005886">
    <property type="term" value="C:plasma membrane"/>
    <property type="evidence" value="ECO:0007669"/>
    <property type="project" value="TreeGrafter"/>
</dbReference>
<dbReference type="InterPro" id="IPR007221">
    <property type="entry name" value="MreC"/>
</dbReference>
<dbReference type="Gene3D" id="2.40.10.350">
    <property type="entry name" value="Rod shape-determining protein MreC, domain 2"/>
    <property type="match status" value="1"/>
</dbReference>
<comment type="caution">
    <text evidence="7">The sequence shown here is derived from an EMBL/GenBank/DDBJ whole genome shotgun (WGS) entry which is preliminary data.</text>
</comment>
<proteinExistence type="inferred from homology"/>
<evidence type="ECO:0000256" key="5">
    <source>
        <dbReference type="PIRNR" id="PIRNR038471"/>
    </source>
</evidence>
<dbReference type="NCBIfam" id="TIGR00219">
    <property type="entry name" value="mreC"/>
    <property type="match status" value="1"/>
</dbReference>
<evidence type="ECO:0000313" key="7">
    <source>
        <dbReference type="EMBL" id="TDM02807.1"/>
    </source>
</evidence>
<dbReference type="InterPro" id="IPR042175">
    <property type="entry name" value="Cell/Rod_MreC_2"/>
</dbReference>
<dbReference type="InterPro" id="IPR042177">
    <property type="entry name" value="Cell/Rod_1"/>
</dbReference>
<sequence>MPDFYKRNKLVFILFGIILFIMLVGLSLKERTTSVPEQIIGDSTAAGQRIVSYPMMFIGQNLSNLVHMWDAAEENKDLRAKIRGFNQMEADNYRLEKENAELRELMKTESIASYDPEIATIIARNQDDWMNTFTINKGHKSGVKDNMAVITNEGLVGRIKKANAYSSQVELISSSAKASKISVTLQNQGSEVFGMIDQYDDSKNLLIIDNIENNIKLKVGTNVVTSGLGGQFPKGIVIGKVKKVENDEFGLSQIAYVETEASLKDLTHVYVAMKSKAAGGW</sequence>
<dbReference type="PANTHER" id="PTHR34138:SF1">
    <property type="entry name" value="CELL SHAPE-DETERMINING PROTEIN MREC"/>
    <property type="match status" value="1"/>
</dbReference>
<evidence type="ECO:0000259" key="6">
    <source>
        <dbReference type="Pfam" id="PF04085"/>
    </source>
</evidence>
<organism evidence="7 8">
    <name type="scientific">Macrococcus hajekii</name>
    <dbReference type="NCBI Taxonomy" id="198482"/>
    <lineage>
        <taxon>Bacteria</taxon>
        <taxon>Bacillati</taxon>
        <taxon>Bacillota</taxon>
        <taxon>Bacilli</taxon>
        <taxon>Bacillales</taxon>
        <taxon>Staphylococcaceae</taxon>
        <taxon>Macrococcus</taxon>
    </lineage>
</organism>
<evidence type="ECO:0000256" key="1">
    <source>
        <dbReference type="ARBA" id="ARBA00009369"/>
    </source>
</evidence>
<dbReference type="Gene3D" id="1.20.5.490">
    <property type="entry name" value="Single helix bin"/>
    <property type="match status" value="1"/>
</dbReference>
<reference evidence="7 8" key="1">
    <citation type="submission" date="2019-01" db="EMBL/GenBank/DDBJ databases">
        <title>Draft genome sequences of the type strains of six Macrococcus species.</title>
        <authorList>
            <person name="Mazhar S."/>
            <person name="Altermann E."/>
            <person name="Hill C."/>
            <person name="Mcauliffe O."/>
        </authorList>
    </citation>
    <scope>NUCLEOTIDE SEQUENCE [LARGE SCALE GENOMIC DNA]</scope>
    <source>
        <strain evidence="7 8">CCM4809</strain>
    </source>
</reference>